<feature type="transmembrane region" description="Helical" evidence="1">
    <location>
        <begin position="37"/>
        <end position="60"/>
    </location>
</feature>
<keyword evidence="1" id="KW-1133">Transmembrane helix</keyword>
<keyword evidence="1" id="KW-0812">Transmembrane</keyword>
<evidence type="ECO:0000313" key="2">
    <source>
        <dbReference type="EMBL" id="KZN46062.1"/>
    </source>
</evidence>
<sequence>MNKVAVMTIVPLCFWLYTAWPFILSAFSLWLSEDKSAPAISTILWGSAVIVQIYAMVLIFSRKTKGLHIFFSVMALHAFLWLSDVLVSYFEGEELLLSSSVVFDKILFPLLVAWGMYMSDIKYFFNNVESK</sequence>
<proteinExistence type="predicted"/>
<comment type="caution">
    <text evidence="2">The sequence shown here is derived from an EMBL/GenBank/DDBJ whole genome shotgun (WGS) entry which is preliminary data.</text>
</comment>
<protein>
    <submittedName>
        <fullName evidence="2">Uncharacterized protein</fullName>
    </submittedName>
</protein>
<keyword evidence="3" id="KW-1185">Reference proteome</keyword>
<feature type="transmembrane region" description="Helical" evidence="1">
    <location>
        <begin position="96"/>
        <end position="117"/>
    </location>
</feature>
<name>A0A167B1T0_9GAMM</name>
<dbReference type="AlphaFoldDB" id="A0A167B1T0"/>
<organism evidence="2 3">
    <name type="scientific">Pseudoalteromonas luteoviolacea DSM 6061</name>
    <dbReference type="NCBI Taxonomy" id="1365250"/>
    <lineage>
        <taxon>Bacteria</taxon>
        <taxon>Pseudomonadati</taxon>
        <taxon>Pseudomonadota</taxon>
        <taxon>Gammaproteobacteria</taxon>
        <taxon>Alteromonadales</taxon>
        <taxon>Pseudoalteromonadaceae</taxon>
        <taxon>Pseudoalteromonas</taxon>
    </lineage>
</organism>
<evidence type="ECO:0000313" key="3">
    <source>
        <dbReference type="Proteomes" id="UP000076643"/>
    </source>
</evidence>
<dbReference type="Proteomes" id="UP000076643">
    <property type="component" value="Unassembled WGS sequence"/>
</dbReference>
<dbReference type="PATRIC" id="fig|1365250.3.peg.452"/>
<evidence type="ECO:0000256" key="1">
    <source>
        <dbReference type="SAM" id="Phobius"/>
    </source>
</evidence>
<gene>
    <name evidence="2" type="ORF">N475_07660</name>
</gene>
<feature type="transmembrane region" description="Helical" evidence="1">
    <location>
        <begin position="67"/>
        <end position="90"/>
    </location>
</feature>
<accession>A0A167B1T0</accession>
<keyword evidence="1" id="KW-0472">Membrane</keyword>
<dbReference type="RefSeq" id="WP_063356068.1">
    <property type="nucleotide sequence ID" value="NZ_AQHB01000049.1"/>
</dbReference>
<reference evidence="2 3" key="1">
    <citation type="submission" date="2013-07" db="EMBL/GenBank/DDBJ databases">
        <title>Comparative Genomic and Metabolomic Analysis of Twelve Strains of Pseudoalteromonas luteoviolacea.</title>
        <authorList>
            <person name="Vynne N.G."/>
            <person name="Mansson M."/>
            <person name="Gram L."/>
        </authorList>
    </citation>
    <scope>NUCLEOTIDE SEQUENCE [LARGE SCALE GENOMIC DNA]</scope>
    <source>
        <strain evidence="2 3">DSM 6061</strain>
    </source>
</reference>
<dbReference type="EMBL" id="AUYB01000035">
    <property type="protein sequence ID" value="KZN46062.1"/>
    <property type="molecule type" value="Genomic_DNA"/>
</dbReference>
<feature type="transmembrane region" description="Helical" evidence="1">
    <location>
        <begin position="12"/>
        <end position="31"/>
    </location>
</feature>